<dbReference type="SMART" id="SM00028">
    <property type="entry name" value="TPR"/>
    <property type="match status" value="4"/>
</dbReference>
<proteinExistence type="predicted"/>
<evidence type="ECO:0000313" key="3">
    <source>
        <dbReference type="Proteomes" id="UP000269412"/>
    </source>
</evidence>
<evidence type="ECO:0008006" key="4">
    <source>
        <dbReference type="Google" id="ProtNLM"/>
    </source>
</evidence>
<dbReference type="InterPro" id="IPR019734">
    <property type="entry name" value="TPR_rpt"/>
</dbReference>
<sequence length="320" mass="36962">MKIRNIFKVVSHLGCFFILLLGNNTAIAQEDKIDIEESAAVFLEDYSDDFQEQFFEGLKQKGIENYDKAINHFLKCKAKEPNNAVVSHELAKVYLLDKQYINAQNYAIEALNNKPENMWYLYTLVKALQLQGNTVSNITKEVPYSNLKLRENLSHIYYNQEKYKEALAVIEKLKRTDKTQVLYSKIKDALKKQESQISSVSYSTSTITKTSNTRDNAAQSYKTRLQGLIRIEAYALVKQISKEALEQYPLQPYFYYAQGLALNQNKKYREALTILEASIDYLIDDISLANKIYKEMANAYTGLHQTSRANMYLRKIKPGF</sequence>
<dbReference type="Proteomes" id="UP000269412">
    <property type="component" value="Unassembled WGS sequence"/>
</dbReference>
<feature type="chain" id="PRO_5019867657" description="Tetratricopeptide repeat protein" evidence="1">
    <location>
        <begin position="29"/>
        <end position="320"/>
    </location>
</feature>
<accession>A0A495ED58</accession>
<reference evidence="2 3" key="1">
    <citation type="submission" date="2018-10" db="EMBL/GenBank/DDBJ databases">
        <title>Genomic Encyclopedia of Archaeal and Bacterial Type Strains, Phase II (KMG-II): from individual species to whole genera.</title>
        <authorList>
            <person name="Goeker M."/>
        </authorList>
    </citation>
    <scope>NUCLEOTIDE SEQUENCE [LARGE SCALE GENOMIC DNA]</scope>
    <source>
        <strain evidence="2 3">DSM 25230</strain>
    </source>
</reference>
<name>A0A495ED58_9FLAO</name>
<dbReference type="OrthoDB" id="1465784at2"/>
<keyword evidence="1" id="KW-0732">Signal</keyword>
<dbReference type="EMBL" id="RBIQ01000007">
    <property type="protein sequence ID" value="RKR14736.1"/>
    <property type="molecule type" value="Genomic_DNA"/>
</dbReference>
<dbReference type="SUPFAM" id="SSF48452">
    <property type="entry name" value="TPR-like"/>
    <property type="match status" value="1"/>
</dbReference>
<dbReference type="AlphaFoldDB" id="A0A495ED58"/>
<evidence type="ECO:0000313" key="2">
    <source>
        <dbReference type="EMBL" id="RKR14736.1"/>
    </source>
</evidence>
<evidence type="ECO:0000256" key="1">
    <source>
        <dbReference type="SAM" id="SignalP"/>
    </source>
</evidence>
<protein>
    <recommendedName>
        <fullName evidence="4">Tetratricopeptide repeat protein</fullName>
    </recommendedName>
</protein>
<dbReference type="RefSeq" id="WP_121064215.1">
    <property type="nucleotide sequence ID" value="NZ_RBIQ01000007.1"/>
</dbReference>
<gene>
    <name evidence="2" type="ORF">CLV91_0815</name>
</gene>
<organism evidence="2 3">
    <name type="scientific">Maribacter vaceletii</name>
    <dbReference type="NCBI Taxonomy" id="1206816"/>
    <lineage>
        <taxon>Bacteria</taxon>
        <taxon>Pseudomonadati</taxon>
        <taxon>Bacteroidota</taxon>
        <taxon>Flavobacteriia</taxon>
        <taxon>Flavobacteriales</taxon>
        <taxon>Flavobacteriaceae</taxon>
        <taxon>Maribacter</taxon>
    </lineage>
</organism>
<dbReference type="InterPro" id="IPR011990">
    <property type="entry name" value="TPR-like_helical_dom_sf"/>
</dbReference>
<comment type="caution">
    <text evidence="2">The sequence shown here is derived from an EMBL/GenBank/DDBJ whole genome shotgun (WGS) entry which is preliminary data.</text>
</comment>
<feature type="signal peptide" evidence="1">
    <location>
        <begin position="1"/>
        <end position="28"/>
    </location>
</feature>
<keyword evidence="3" id="KW-1185">Reference proteome</keyword>
<dbReference type="Gene3D" id="1.25.40.10">
    <property type="entry name" value="Tetratricopeptide repeat domain"/>
    <property type="match status" value="2"/>
</dbReference>